<accession>A0A438DV29</accession>
<dbReference type="Proteomes" id="UP000288805">
    <property type="component" value="Unassembled WGS sequence"/>
</dbReference>
<evidence type="ECO:0000256" key="2">
    <source>
        <dbReference type="SAM" id="Phobius"/>
    </source>
</evidence>
<keyword evidence="2" id="KW-0472">Membrane</keyword>
<evidence type="ECO:0000313" key="4">
    <source>
        <dbReference type="EMBL" id="RVW98192.1"/>
    </source>
</evidence>
<dbReference type="KEGG" id="vvi:100244287"/>
<evidence type="ECO:0000313" key="5">
    <source>
        <dbReference type="Proteomes" id="UP000288805"/>
    </source>
</evidence>
<organism evidence="3 5">
    <name type="scientific">Vitis vinifera</name>
    <name type="common">Grape</name>
    <dbReference type="NCBI Taxonomy" id="29760"/>
    <lineage>
        <taxon>Eukaryota</taxon>
        <taxon>Viridiplantae</taxon>
        <taxon>Streptophyta</taxon>
        <taxon>Embryophyta</taxon>
        <taxon>Tracheophyta</taxon>
        <taxon>Spermatophyta</taxon>
        <taxon>Magnoliopsida</taxon>
        <taxon>eudicotyledons</taxon>
        <taxon>Gunneridae</taxon>
        <taxon>Pentapetalae</taxon>
        <taxon>rosids</taxon>
        <taxon>Vitales</taxon>
        <taxon>Vitaceae</taxon>
        <taxon>Viteae</taxon>
        <taxon>Vitis</taxon>
    </lineage>
</organism>
<dbReference type="OrthoDB" id="1028093at2759"/>
<dbReference type="OMA" id="EAIPRRI"/>
<dbReference type="PANTHER" id="PTHR34189">
    <property type="entry name" value="TRANSMEMBRANE PROTEIN"/>
    <property type="match status" value="1"/>
</dbReference>
<reference evidence="3 5" key="1">
    <citation type="journal article" date="2018" name="PLoS Genet.">
        <title>Population sequencing reveals clonal diversity and ancestral inbreeding in the grapevine cultivar Chardonnay.</title>
        <authorList>
            <person name="Roach M.J."/>
            <person name="Johnson D.L."/>
            <person name="Bohlmann J."/>
            <person name="van Vuuren H.J."/>
            <person name="Jones S.J."/>
            <person name="Pretorius I.S."/>
            <person name="Schmidt S.A."/>
            <person name="Borneman A.R."/>
        </authorList>
    </citation>
    <scope>NUCLEOTIDE SEQUENCE [LARGE SCALE GENOMIC DNA]</scope>
    <source>
        <strain evidence="5">cv. Chardonnay</strain>
        <strain evidence="3">I10V1</strain>
        <tissue evidence="3">Leaf</tissue>
    </source>
</reference>
<protein>
    <recommendedName>
        <fullName evidence="6">Transmembrane protein</fullName>
    </recommendedName>
</protein>
<dbReference type="PANTHER" id="PTHR34189:SF4">
    <property type="entry name" value="TRANSMEMBRANE PROTEIN"/>
    <property type="match status" value="1"/>
</dbReference>
<name>A0A438DV29_VITVI</name>
<evidence type="ECO:0000313" key="3">
    <source>
        <dbReference type="EMBL" id="RVW39366.1"/>
    </source>
</evidence>
<feature type="transmembrane region" description="Helical" evidence="2">
    <location>
        <begin position="56"/>
        <end position="78"/>
    </location>
</feature>
<keyword evidence="2" id="KW-1133">Transmembrane helix</keyword>
<dbReference type="AlphaFoldDB" id="A0A438DV29"/>
<dbReference type="EMBL" id="QGNW01001487">
    <property type="protein sequence ID" value="RVW39366.1"/>
    <property type="molecule type" value="Genomic_DNA"/>
</dbReference>
<dbReference type="SMR" id="A0A438DV29"/>
<dbReference type="EMBL" id="QGNW01000095">
    <property type="protein sequence ID" value="RVW98192.1"/>
    <property type="molecule type" value="Genomic_DNA"/>
</dbReference>
<feature type="compositionally biased region" description="Basic residues" evidence="1">
    <location>
        <begin position="135"/>
        <end position="148"/>
    </location>
</feature>
<sequence>MYRSLSSTRVAEDYNINVGSPSSKSPGLRVSVSNEELPVYDPVSEMAKKERSRIKFAENAVHVIPFVLLLCAIILWVFSNPDVDVGITNDSIAARIRGLTLEGDEIDEINPNNLLPTLDFGELEHSRKQATDHKALRRTKAKSKSKSK</sequence>
<gene>
    <name evidence="4" type="ORF">CK203_031919</name>
    <name evidence="3" type="ORF">CK203_096123</name>
</gene>
<evidence type="ECO:0008006" key="6">
    <source>
        <dbReference type="Google" id="ProtNLM"/>
    </source>
</evidence>
<proteinExistence type="predicted"/>
<comment type="caution">
    <text evidence="3">The sequence shown here is derived from an EMBL/GenBank/DDBJ whole genome shotgun (WGS) entry which is preliminary data.</text>
</comment>
<evidence type="ECO:0000256" key="1">
    <source>
        <dbReference type="SAM" id="MobiDB-lite"/>
    </source>
</evidence>
<keyword evidence="2" id="KW-0812">Transmembrane</keyword>
<feature type="region of interest" description="Disordered" evidence="1">
    <location>
        <begin position="126"/>
        <end position="148"/>
    </location>
</feature>